<dbReference type="Gene3D" id="3.30.70.100">
    <property type="match status" value="1"/>
</dbReference>
<gene>
    <name evidence="2" type="ORF">BSA145_04855</name>
</gene>
<name>A0A1L6ZFR1_BACIA</name>
<dbReference type="AlphaFoldDB" id="A0A1L6ZFR1"/>
<evidence type="ECO:0000313" key="2">
    <source>
        <dbReference type="EMBL" id="APT45312.1"/>
    </source>
</evidence>
<evidence type="ECO:0000259" key="1">
    <source>
        <dbReference type="PROSITE" id="PS51725"/>
    </source>
</evidence>
<feature type="domain" description="ABM" evidence="1">
    <location>
        <begin position="4"/>
        <end position="93"/>
    </location>
</feature>
<keyword evidence="2" id="KW-0503">Monooxygenase</keyword>
<dbReference type="SUPFAM" id="SSF54909">
    <property type="entry name" value="Dimeric alpha+beta barrel"/>
    <property type="match status" value="1"/>
</dbReference>
<dbReference type="EMBL" id="CP015607">
    <property type="protein sequence ID" value="APT45312.1"/>
    <property type="molecule type" value="Genomic_DNA"/>
</dbReference>
<keyword evidence="2" id="KW-0560">Oxidoreductase</keyword>
<reference evidence="2 3" key="1">
    <citation type="submission" date="2016-05" db="EMBL/GenBank/DDBJ databases">
        <title>Complete Genome and Methylome Analysis of Psychrotrophic Bacterial Isolates from Antarctic Lake Untersee.</title>
        <authorList>
            <person name="Fomenkov A."/>
            <person name="Akimov V.N."/>
            <person name="Vasilyeva L.V."/>
            <person name="Andersen D."/>
            <person name="Vincze T."/>
            <person name="Roberts R.J."/>
        </authorList>
    </citation>
    <scope>NUCLEOTIDE SEQUENCE [LARGE SCALE GENOMIC DNA]</scope>
    <source>
        <strain evidence="2 3">U14-5</strain>
    </source>
</reference>
<protein>
    <submittedName>
        <fullName evidence="2">Antibiotic biosynthesis monooxygenase</fullName>
    </submittedName>
</protein>
<sequence>MSKFSLFNKFMVQEGEKEKMVDILLEAAESMKNLDECEIYLVNISENEPSSVYVYEVWANEDAHQASLGLEATQTLISRAKPIMTGMERISTLITKGGKGISSNKN</sequence>
<proteinExistence type="predicted"/>
<dbReference type="Proteomes" id="UP000185426">
    <property type="component" value="Chromosome"/>
</dbReference>
<dbReference type="PROSITE" id="PS51725">
    <property type="entry name" value="ABM"/>
    <property type="match status" value="1"/>
</dbReference>
<dbReference type="InterPro" id="IPR007138">
    <property type="entry name" value="ABM_dom"/>
</dbReference>
<organism evidence="2 3">
    <name type="scientific">Bacillus safensis</name>
    <dbReference type="NCBI Taxonomy" id="561879"/>
    <lineage>
        <taxon>Bacteria</taxon>
        <taxon>Bacillati</taxon>
        <taxon>Bacillota</taxon>
        <taxon>Bacilli</taxon>
        <taxon>Bacillales</taxon>
        <taxon>Bacillaceae</taxon>
        <taxon>Bacillus</taxon>
    </lineage>
</organism>
<dbReference type="RefSeq" id="WP_075621792.1">
    <property type="nucleotide sequence ID" value="NZ_CP015607.1"/>
</dbReference>
<dbReference type="InterPro" id="IPR011008">
    <property type="entry name" value="Dimeric_a/b-barrel"/>
</dbReference>
<dbReference type="Pfam" id="PF03992">
    <property type="entry name" value="ABM"/>
    <property type="match status" value="1"/>
</dbReference>
<dbReference type="GO" id="GO:0004497">
    <property type="term" value="F:monooxygenase activity"/>
    <property type="evidence" value="ECO:0007669"/>
    <property type="project" value="UniProtKB-KW"/>
</dbReference>
<evidence type="ECO:0000313" key="3">
    <source>
        <dbReference type="Proteomes" id="UP000185426"/>
    </source>
</evidence>
<accession>A0A1L6ZFR1</accession>